<sequence length="29" mass="3432">MGNQVIYGYRTITRLLKKRDNLVINPKKV</sequence>
<accession>W1XVR0</accession>
<proteinExistence type="predicted"/>
<gene>
    <name evidence="1" type="ORF">Q604_UNBC11362G0001</name>
</gene>
<feature type="non-terminal residue" evidence="1">
    <location>
        <position position="29"/>
    </location>
</feature>
<name>W1XVR0_9ZZZZ</name>
<dbReference type="EMBL" id="AZMM01011362">
    <property type="protein sequence ID" value="ETJ34211.1"/>
    <property type="molecule type" value="Genomic_DNA"/>
</dbReference>
<comment type="caution">
    <text evidence="1">The sequence shown here is derived from an EMBL/GenBank/DDBJ whole genome shotgun (WGS) entry which is preliminary data.</text>
</comment>
<evidence type="ECO:0000313" key="1">
    <source>
        <dbReference type="EMBL" id="ETJ34211.1"/>
    </source>
</evidence>
<evidence type="ECO:0008006" key="2">
    <source>
        <dbReference type="Google" id="ProtNLM"/>
    </source>
</evidence>
<protein>
    <recommendedName>
        <fullName evidence="2">HTH-like domain-containing protein</fullName>
    </recommendedName>
</protein>
<organism evidence="1">
    <name type="scientific">human gut metagenome</name>
    <dbReference type="NCBI Taxonomy" id="408170"/>
    <lineage>
        <taxon>unclassified sequences</taxon>
        <taxon>metagenomes</taxon>
        <taxon>organismal metagenomes</taxon>
    </lineage>
</organism>
<dbReference type="AlphaFoldDB" id="W1XVR0"/>
<reference evidence="1" key="1">
    <citation type="submission" date="2013-12" db="EMBL/GenBank/DDBJ databases">
        <title>A Varibaculum cambriense genome reconstructed from a premature infant gut community with otherwise low bacterial novelty that shifts toward anaerobic metabolism during the third week of life.</title>
        <authorList>
            <person name="Brown C.T."/>
            <person name="Sharon I."/>
            <person name="Thomas B.C."/>
            <person name="Castelle C.J."/>
            <person name="Morowitz M.J."/>
            <person name="Banfield J.F."/>
        </authorList>
    </citation>
    <scope>NUCLEOTIDE SEQUENCE</scope>
</reference>